<evidence type="ECO:0000313" key="1">
    <source>
        <dbReference type="EMBL" id="THC95099.1"/>
    </source>
</evidence>
<dbReference type="AlphaFoldDB" id="A0A4S3JHZ0"/>
<name>A0A4S3JHZ0_9EURO</name>
<sequence length="27" mass="3046">MATLACPMSNLRDFIPIYSELCTVIKD</sequence>
<keyword evidence="2" id="KW-1185">Reference proteome</keyword>
<gene>
    <name evidence="1" type="ORF">EYZ11_005423</name>
</gene>
<comment type="caution">
    <text evidence="1">The sequence shown here is derived from an EMBL/GenBank/DDBJ whole genome shotgun (WGS) entry which is preliminary data.</text>
</comment>
<proteinExistence type="predicted"/>
<reference evidence="1 2" key="1">
    <citation type="submission" date="2019-03" db="EMBL/GenBank/DDBJ databases">
        <title>The genome sequence of a newly discovered highly antifungal drug resistant Aspergillus species, Aspergillus tanneri NIH 1004.</title>
        <authorList>
            <person name="Mounaud S."/>
            <person name="Singh I."/>
            <person name="Joardar V."/>
            <person name="Pakala S."/>
            <person name="Pakala S."/>
            <person name="Venepally P."/>
            <person name="Hoover J."/>
            <person name="Nierman W."/>
            <person name="Chung J."/>
            <person name="Losada L."/>
        </authorList>
    </citation>
    <scope>NUCLEOTIDE SEQUENCE [LARGE SCALE GENOMIC DNA]</scope>
    <source>
        <strain evidence="1 2">NIH1004</strain>
    </source>
</reference>
<protein>
    <submittedName>
        <fullName evidence="1">Uncharacterized protein</fullName>
    </submittedName>
</protein>
<organism evidence="1 2">
    <name type="scientific">Aspergillus tanneri</name>
    <dbReference type="NCBI Taxonomy" id="1220188"/>
    <lineage>
        <taxon>Eukaryota</taxon>
        <taxon>Fungi</taxon>
        <taxon>Dikarya</taxon>
        <taxon>Ascomycota</taxon>
        <taxon>Pezizomycotina</taxon>
        <taxon>Eurotiomycetes</taxon>
        <taxon>Eurotiomycetidae</taxon>
        <taxon>Eurotiales</taxon>
        <taxon>Aspergillaceae</taxon>
        <taxon>Aspergillus</taxon>
        <taxon>Aspergillus subgen. Circumdati</taxon>
    </lineage>
</organism>
<evidence type="ECO:0000313" key="2">
    <source>
        <dbReference type="Proteomes" id="UP000308092"/>
    </source>
</evidence>
<dbReference type="EMBL" id="SOSA01000173">
    <property type="protein sequence ID" value="THC95099.1"/>
    <property type="molecule type" value="Genomic_DNA"/>
</dbReference>
<dbReference type="Proteomes" id="UP000308092">
    <property type="component" value="Unassembled WGS sequence"/>
</dbReference>
<accession>A0A4S3JHZ0</accession>
<dbReference type="VEuPathDB" id="FungiDB:EYZ11_005423"/>